<dbReference type="PANTHER" id="PTHR30477:SF13">
    <property type="entry name" value="IRON TRANSPORT SYSTEM MEMBRANE PROTEIN HI_0360-RELATED"/>
    <property type="match status" value="1"/>
</dbReference>
<feature type="transmembrane region" description="Helical" evidence="7">
    <location>
        <begin position="83"/>
        <end position="100"/>
    </location>
</feature>
<sequence length="263" mass="27203">MFASYMINGWIMATIIAVLAGAVGLFVVLRGMSFAAHALPLGAFPGAAAANLLGINELWGLIGFSGLGVIGITQLAQRQRRDVATALVLMALLGLGTLFLSLSGHYAQGVYALLFGQLVSVSRAQIWPVLALGLVILVAIGICFRPLLLSTLSPDLAATHGVSPKRTDFGFLLLVGAATAMALPVVGALLVFSLMVGPAAAARSLTDRPATALLLSVGLALLTVWASIAAAYVSDWPIGFFVGALAAAFFAVAQLSRRFRRAA</sequence>
<proteinExistence type="inferred from homology"/>
<evidence type="ECO:0000256" key="5">
    <source>
        <dbReference type="ARBA" id="ARBA00023136"/>
    </source>
</evidence>
<comment type="caution">
    <text evidence="8">The sequence shown here is derived from an EMBL/GenBank/DDBJ whole genome shotgun (WGS) entry which is preliminary data.</text>
</comment>
<dbReference type="InterPro" id="IPR001626">
    <property type="entry name" value="ABC_TroCD"/>
</dbReference>
<keyword evidence="9" id="KW-1185">Reference proteome</keyword>
<organism evidence="8 9">
    <name type="scientific">Acidisoma cellulosilyticum</name>
    <dbReference type="NCBI Taxonomy" id="2802395"/>
    <lineage>
        <taxon>Bacteria</taxon>
        <taxon>Pseudomonadati</taxon>
        <taxon>Pseudomonadota</taxon>
        <taxon>Alphaproteobacteria</taxon>
        <taxon>Acetobacterales</taxon>
        <taxon>Acidocellaceae</taxon>
        <taxon>Acidisoma</taxon>
    </lineage>
</organism>
<feature type="transmembrane region" description="Helical" evidence="7">
    <location>
        <begin position="212"/>
        <end position="232"/>
    </location>
</feature>
<evidence type="ECO:0000313" key="8">
    <source>
        <dbReference type="EMBL" id="MCB8880720.1"/>
    </source>
</evidence>
<feature type="transmembrane region" description="Helical" evidence="7">
    <location>
        <begin position="169"/>
        <end position="192"/>
    </location>
</feature>
<dbReference type="GO" id="GO:0010043">
    <property type="term" value="P:response to zinc ion"/>
    <property type="evidence" value="ECO:0007669"/>
    <property type="project" value="TreeGrafter"/>
</dbReference>
<keyword evidence="6" id="KW-0813">Transport</keyword>
<evidence type="ECO:0000256" key="2">
    <source>
        <dbReference type="ARBA" id="ARBA00008034"/>
    </source>
</evidence>
<feature type="transmembrane region" description="Helical" evidence="7">
    <location>
        <begin position="129"/>
        <end position="149"/>
    </location>
</feature>
<dbReference type="Gene3D" id="1.10.3470.10">
    <property type="entry name" value="ABC transporter involved in vitamin B12 uptake, BtuC"/>
    <property type="match status" value="1"/>
</dbReference>
<dbReference type="RefSeq" id="WP_227307379.1">
    <property type="nucleotide sequence ID" value="NZ_JAESVA010000003.1"/>
</dbReference>
<keyword evidence="5 7" id="KW-0472">Membrane</keyword>
<dbReference type="GO" id="GO:0055085">
    <property type="term" value="P:transmembrane transport"/>
    <property type="evidence" value="ECO:0007669"/>
    <property type="project" value="InterPro"/>
</dbReference>
<keyword evidence="3 6" id="KW-0812">Transmembrane</keyword>
<comment type="similarity">
    <text evidence="2 6">Belongs to the ABC-3 integral membrane protein family.</text>
</comment>
<comment type="subcellular location">
    <subcellularLocation>
        <location evidence="6">Cell membrane</location>
        <topology evidence="6">Multi-pass membrane protein</topology>
    </subcellularLocation>
    <subcellularLocation>
        <location evidence="1">Membrane</location>
        <topology evidence="1">Multi-pass membrane protein</topology>
    </subcellularLocation>
</comment>
<accession>A0A963Z104</accession>
<dbReference type="Pfam" id="PF00950">
    <property type="entry name" value="ABC-3"/>
    <property type="match status" value="1"/>
</dbReference>
<evidence type="ECO:0000256" key="4">
    <source>
        <dbReference type="ARBA" id="ARBA00022989"/>
    </source>
</evidence>
<feature type="transmembrane region" description="Helical" evidence="7">
    <location>
        <begin position="6"/>
        <end position="27"/>
    </location>
</feature>
<evidence type="ECO:0000256" key="7">
    <source>
        <dbReference type="SAM" id="Phobius"/>
    </source>
</evidence>
<gene>
    <name evidence="8" type="ORF">ACELLULO517_10795</name>
</gene>
<name>A0A963Z104_9PROT</name>
<dbReference type="GO" id="GO:0043190">
    <property type="term" value="C:ATP-binding cassette (ABC) transporter complex"/>
    <property type="evidence" value="ECO:0007669"/>
    <property type="project" value="InterPro"/>
</dbReference>
<reference evidence="8 9" key="1">
    <citation type="journal article" date="2021" name="Microorganisms">
        <title>Acidisoma silvae sp. nov. and Acidisomacellulosilytica sp. nov., Two Acidophilic Bacteria Isolated from Decaying Wood, Hydrolyzing Cellulose and Producing Poly-3-hydroxybutyrate.</title>
        <authorList>
            <person name="Mieszkin S."/>
            <person name="Pouder E."/>
            <person name="Uroz S."/>
            <person name="Simon-Colin C."/>
            <person name="Alain K."/>
        </authorList>
    </citation>
    <scope>NUCLEOTIDE SEQUENCE [LARGE SCALE GENOMIC DNA]</scope>
    <source>
        <strain evidence="8 9">HW T5.17</strain>
    </source>
</reference>
<dbReference type="SUPFAM" id="SSF81345">
    <property type="entry name" value="ABC transporter involved in vitamin B12 uptake, BtuC"/>
    <property type="match status" value="1"/>
</dbReference>
<dbReference type="Proteomes" id="UP000721844">
    <property type="component" value="Unassembled WGS sequence"/>
</dbReference>
<dbReference type="InterPro" id="IPR037294">
    <property type="entry name" value="ABC_BtuC-like"/>
</dbReference>
<evidence type="ECO:0000256" key="6">
    <source>
        <dbReference type="RuleBase" id="RU003943"/>
    </source>
</evidence>
<evidence type="ECO:0000256" key="3">
    <source>
        <dbReference type="ARBA" id="ARBA00022692"/>
    </source>
</evidence>
<evidence type="ECO:0000256" key="1">
    <source>
        <dbReference type="ARBA" id="ARBA00004141"/>
    </source>
</evidence>
<dbReference type="PANTHER" id="PTHR30477">
    <property type="entry name" value="ABC-TRANSPORTER METAL-BINDING PROTEIN"/>
    <property type="match status" value="1"/>
</dbReference>
<feature type="transmembrane region" description="Helical" evidence="7">
    <location>
        <begin position="58"/>
        <end position="76"/>
    </location>
</feature>
<dbReference type="AlphaFoldDB" id="A0A963Z104"/>
<protein>
    <submittedName>
        <fullName evidence="8">Metal ABC transporter permease</fullName>
    </submittedName>
</protein>
<evidence type="ECO:0000313" key="9">
    <source>
        <dbReference type="Proteomes" id="UP000721844"/>
    </source>
</evidence>
<keyword evidence="4 7" id="KW-1133">Transmembrane helix</keyword>
<dbReference type="EMBL" id="JAESVA010000003">
    <property type="protein sequence ID" value="MCB8880720.1"/>
    <property type="molecule type" value="Genomic_DNA"/>
</dbReference>
<feature type="transmembrane region" description="Helical" evidence="7">
    <location>
        <begin position="238"/>
        <end position="256"/>
    </location>
</feature>